<accession>K1QZP0</accession>
<dbReference type="PANTHER" id="PTHR34204:SF2">
    <property type="entry name" value="RNA-BINDING ASCH DOMAIN PROTEIN"/>
    <property type="match status" value="1"/>
</dbReference>
<gene>
    <name evidence="1" type="ORF">CGI_10020561</name>
</gene>
<dbReference type="InParanoid" id="K1QZP0"/>
<sequence>MPTTKTLQLSKYVRMVLENELKLTCKEFDEEDIKALLKKSNRECTPRETIQGYPSYPLYREIGNMLQQWMEKRYCPALDLPKYDLLDEKSYAESREANFKSITPLLDGLQTLWEDWNDEEIAYRVKEIMIHDVYILEVRQEEGYGARWTADGSSFRGFLEPQMVDGHSVGWKH</sequence>
<protein>
    <submittedName>
        <fullName evidence="1">Uncharacterized protein</fullName>
    </submittedName>
</protein>
<evidence type="ECO:0000313" key="1">
    <source>
        <dbReference type="EMBL" id="EKC42532.1"/>
    </source>
</evidence>
<name>K1QZP0_MAGGI</name>
<reference evidence="1" key="1">
    <citation type="journal article" date="2012" name="Nature">
        <title>The oyster genome reveals stress adaptation and complexity of shell formation.</title>
        <authorList>
            <person name="Zhang G."/>
            <person name="Fang X."/>
            <person name="Guo X."/>
            <person name="Li L."/>
            <person name="Luo R."/>
            <person name="Xu F."/>
            <person name="Yang P."/>
            <person name="Zhang L."/>
            <person name="Wang X."/>
            <person name="Qi H."/>
            <person name="Xiong Z."/>
            <person name="Que H."/>
            <person name="Xie Y."/>
            <person name="Holland P.W."/>
            <person name="Paps J."/>
            <person name="Zhu Y."/>
            <person name="Wu F."/>
            <person name="Chen Y."/>
            <person name="Wang J."/>
            <person name="Peng C."/>
            <person name="Meng J."/>
            <person name="Yang L."/>
            <person name="Liu J."/>
            <person name="Wen B."/>
            <person name="Zhang N."/>
            <person name="Huang Z."/>
            <person name="Zhu Q."/>
            <person name="Feng Y."/>
            <person name="Mount A."/>
            <person name="Hedgecock D."/>
            <person name="Xu Z."/>
            <person name="Liu Y."/>
            <person name="Domazet-Loso T."/>
            <person name="Du Y."/>
            <person name="Sun X."/>
            <person name="Zhang S."/>
            <person name="Liu B."/>
            <person name="Cheng P."/>
            <person name="Jiang X."/>
            <person name="Li J."/>
            <person name="Fan D."/>
            <person name="Wang W."/>
            <person name="Fu W."/>
            <person name="Wang T."/>
            <person name="Wang B."/>
            <person name="Zhang J."/>
            <person name="Peng Z."/>
            <person name="Li Y."/>
            <person name="Li N."/>
            <person name="Wang J."/>
            <person name="Chen M."/>
            <person name="He Y."/>
            <person name="Tan F."/>
            <person name="Song X."/>
            <person name="Zheng Q."/>
            <person name="Huang R."/>
            <person name="Yang H."/>
            <person name="Du X."/>
            <person name="Chen L."/>
            <person name="Yang M."/>
            <person name="Gaffney P.M."/>
            <person name="Wang S."/>
            <person name="Luo L."/>
            <person name="She Z."/>
            <person name="Ming Y."/>
            <person name="Huang W."/>
            <person name="Zhang S."/>
            <person name="Huang B."/>
            <person name="Zhang Y."/>
            <person name="Qu T."/>
            <person name="Ni P."/>
            <person name="Miao G."/>
            <person name="Wang J."/>
            <person name="Wang Q."/>
            <person name="Steinberg C.E."/>
            <person name="Wang H."/>
            <person name="Li N."/>
            <person name="Qian L."/>
            <person name="Zhang G."/>
            <person name="Li Y."/>
            <person name="Yang H."/>
            <person name="Liu X."/>
            <person name="Wang J."/>
            <person name="Yin Y."/>
            <person name="Wang J."/>
        </authorList>
    </citation>
    <scope>NUCLEOTIDE SEQUENCE [LARGE SCALE GENOMIC DNA]</scope>
    <source>
        <strain evidence="1">05x7-T-G4-1.051#20</strain>
    </source>
</reference>
<proteinExistence type="predicted"/>
<dbReference type="AlphaFoldDB" id="K1QZP0"/>
<dbReference type="PANTHER" id="PTHR34204">
    <property type="entry name" value="RNA-BINDING ASCH DOMAIN PROTEIN"/>
    <property type="match status" value="1"/>
</dbReference>
<dbReference type="EMBL" id="JH818378">
    <property type="protein sequence ID" value="EKC42532.1"/>
    <property type="molecule type" value="Genomic_DNA"/>
</dbReference>
<organism evidence="1">
    <name type="scientific">Magallana gigas</name>
    <name type="common">Pacific oyster</name>
    <name type="synonym">Crassostrea gigas</name>
    <dbReference type="NCBI Taxonomy" id="29159"/>
    <lineage>
        <taxon>Eukaryota</taxon>
        <taxon>Metazoa</taxon>
        <taxon>Spiralia</taxon>
        <taxon>Lophotrochozoa</taxon>
        <taxon>Mollusca</taxon>
        <taxon>Bivalvia</taxon>
        <taxon>Autobranchia</taxon>
        <taxon>Pteriomorphia</taxon>
        <taxon>Ostreida</taxon>
        <taxon>Ostreoidea</taxon>
        <taxon>Ostreidae</taxon>
        <taxon>Magallana</taxon>
    </lineage>
</organism>
<dbReference type="HOGENOM" id="CLU_1549138_0_0_1"/>